<proteinExistence type="predicted"/>
<dbReference type="AlphaFoldDB" id="A0A4C1TJN4"/>
<reference evidence="2 3" key="1">
    <citation type="journal article" date="2019" name="Commun. Biol.">
        <title>The bagworm genome reveals a unique fibroin gene that provides high tensile strength.</title>
        <authorList>
            <person name="Kono N."/>
            <person name="Nakamura H."/>
            <person name="Ohtoshi R."/>
            <person name="Tomita M."/>
            <person name="Numata K."/>
            <person name="Arakawa K."/>
        </authorList>
    </citation>
    <scope>NUCLEOTIDE SEQUENCE [LARGE SCALE GENOMIC DNA]</scope>
</reference>
<feature type="region of interest" description="Disordered" evidence="1">
    <location>
        <begin position="59"/>
        <end position="79"/>
    </location>
</feature>
<evidence type="ECO:0000256" key="1">
    <source>
        <dbReference type="SAM" id="MobiDB-lite"/>
    </source>
</evidence>
<dbReference type="EMBL" id="BGZK01000058">
    <property type="protein sequence ID" value="GBP13618.1"/>
    <property type="molecule type" value="Genomic_DNA"/>
</dbReference>
<protein>
    <submittedName>
        <fullName evidence="2">Uncharacterized protein</fullName>
    </submittedName>
</protein>
<evidence type="ECO:0000313" key="2">
    <source>
        <dbReference type="EMBL" id="GBP13618.1"/>
    </source>
</evidence>
<name>A0A4C1TJN4_EUMVA</name>
<comment type="caution">
    <text evidence="2">The sequence shown here is derived from an EMBL/GenBank/DDBJ whole genome shotgun (WGS) entry which is preliminary data.</text>
</comment>
<gene>
    <name evidence="2" type="ORF">EVAR_6956_1</name>
</gene>
<sequence>MSADVKSWTLLATAAVIAVWAYFTKASRCVCRIYIKHYGCSGATHSDLLVSYRDFKSLGPPTPSRRGPGAADGRRRCDKVGDRRLSVSSEAYSGYYLTRLTNSSTDPPSVSAKSATLSARDESATSGRSGRWRDPGRYTTSPTRRSRPLAGRRPLAGSKWKFRGDRAAAPGVRRSGSAALRPTWLQHETGPSRAMRYDTLTEHGREIVASAVGFRPVSENSGCPLALRHFAPHFMAASPSSIFSPSEIPYLPKRLAAYRSLRGYGCRVVTVIAYLQCHACSFAPRKRYVKKVITTKSYTTANIRYTSYTTPRSVFTTNTKMNTSKPHRP</sequence>
<accession>A0A4C1TJN4</accession>
<keyword evidence="3" id="KW-1185">Reference proteome</keyword>
<evidence type="ECO:0000313" key="3">
    <source>
        <dbReference type="Proteomes" id="UP000299102"/>
    </source>
</evidence>
<feature type="region of interest" description="Disordered" evidence="1">
    <location>
        <begin position="103"/>
        <end position="161"/>
    </location>
</feature>
<feature type="compositionally biased region" description="Polar residues" evidence="1">
    <location>
        <begin position="103"/>
        <end position="117"/>
    </location>
</feature>
<dbReference type="Proteomes" id="UP000299102">
    <property type="component" value="Unassembled WGS sequence"/>
</dbReference>
<organism evidence="2 3">
    <name type="scientific">Eumeta variegata</name>
    <name type="common">Bagworm moth</name>
    <name type="synonym">Eumeta japonica</name>
    <dbReference type="NCBI Taxonomy" id="151549"/>
    <lineage>
        <taxon>Eukaryota</taxon>
        <taxon>Metazoa</taxon>
        <taxon>Ecdysozoa</taxon>
        <taxon>Arthropoda</taxon>
        <taxon>Hexapoda</taxon>
        <taxon>Insecta</taxon>
        <taxon>Pterygota</taxon>
        <taxon>Neoptera</taxon>
        <taxon>Endopterygota</taxon>
        <taxon>Lepidoptera</taxon>
        <taxon>Glossata</taxon>
        <taxon>Ditrysia</taxon>
        <taxon>Tineoidea</taxon>
        <taxon>Psychidae</taxon>
        <taxon>Oiketicinae</taxon>
        <taxon>Eumeta</taxon>
    </lineage>
</organism>